<evidence type="ECO:0000256" key="1">
    <source>
        <dbReference type="ARBA" id="ARBA00004651"/>
    </source>
</evidence>
<accession>H9GE98</accession>
<dbReference type="PRINTS" id="PR00237">
    <property type="entry name" value="GPCRRHODOPSN"/>
</dbReference>
<dbReference type="GO" id="GO:0005886">
    <property type="term" value="C:plasma membrane"/>
    <property type="evidence" value="ECO:0000318"/>
    <property type="project" value="GO_Central"/>
</dbReference>
<reference evidence="12" key="1">
    <citation type="submission" date="2009-12" db="EMBL/GenBank/DDBJ databases">
        <title>The Genome Sequence of Anolis carolinensis (Green Anole Lizard).</title>
        <authorList>
            <consortium name="The Genome Sequencing Platform"/>
            <person name="Di Palma F."/>
            <person name="Alfoldi J."/>
            <person name="Heiman D."/>
            <person name="Young S."/>
            <person name="Grabherr M."/>
            <person name="Johnson J."/>
            <person name="Lander E.S."/>
            <person name="Lindblad-Toh K."/>
        </authorList>
    </citation>
    <scope>NUCLEOTIDE SEQUENCE [LARGE SCALE GENOMIC DNA]</scope>
    <source>
        <strain evidence="12">JBL SC #1</strain>
    </source>
</reference>
<dbReference type="GeneTree" id="ENSGT01120000271896"/>
<dbReference type="GO" id="GO:0004930">
    <property type="term" value="F:G protein-coupled receptor activity"/>
    <property type="evidence" value="ECO:0000318"/>
    <property type="project" value="GO_Central"/>
</dbReference>
<dbReference type="Pfam" id="PF00001">
    <property type="entry name" value="7tm_1"/>
    <property type="match status" value="1"/>
</dbReference>
<dbReference type="PROSITE" id="PS00237">
    <property type="entry name" value="G_PROTEIN_RECEP_F1_1"/>
    <property type="match status" value="1"/>
</dbReference>
<dbReference type="GO" id="GO:0031210">
    <property type="term" value="F:phosphatidylcholine binding"/>
    <property type="evidence" value="ECO:0000318"/>
    <property type="project" value="GO_Central"/>
</dbReference>
<keyword evidence="8 9" id="KW-0807">Transducer</keyword>
<evidence type="ECO:0000313" key="12">
    <source>
        <dbReference type="Ensembl" id="ENSACAP00000008548.2"/>
    </source>
</evidence>
<sequence>TMGNTIFGIILAVLSSLIMAVNVFMVVALVQLIWKTRSFGLCFILNLAVADSLVGFTITGLVTEELSNAQHKTPQNYCVLRMACVTCPSAASIITVILVTFDRYLTIKHPFQYFRIMGGYVVGACLAGLWLLACFIGFLPLIAHSLQKKNYEGLCTFFRVFQPTYMLTVFCVVFFPAFFIFIYFHYDLLKIASLHAQQIRELEPTGLTETCPAPPLSNITKGLRTVAILVGCFGVLWSPFFIGSIVQIACERCNLDDLLERYLWVMGVCNSLVNPLIYAYRQKEVRLQICQMCVCMKIKVFPLFHGHSQSHAPSRARPSVHIISLAHLEG</sequence>
<dbReference type="GO" id="GO:0043235">
    <property type="term" value="C:receptor complex"/>
    <property type="evidence" value="ECO:0007669"/>
    <property type="project" value="Ensembl"/>
</dbReference>
<dbReference type="GO" id="GO:0030073">
    <property type="term" value="P:insulin secretion"/>
    <property type="evidence" value="ECO:0007669"/>
    <property type="project" value="Ensembl"/>
</dbReference>
<name>H9GE98_ANOCA</name>
<evidence type="ECO:0000259" key="11">
    <source>
        <dbReference type="PROSITE" id="PS50262"/>
    </source>
</evidence>
<organism evidence="12 13">
    <name type="scientific">Anolis carolinensis</name>
    <name type="common">Green anole</name>
    <name type="synonym">American chameleon</name>
    <dbReference type="NCBI Taxonomy" id="28377"/>
    <lineage>
        <taxon>Eukaryota</taxon>
        <taxon>Metazoa</taxon>
        <taxon>Chordata</taxon>
        <taxon>Craniata</taxon>
        <taxon>Vertebrata</taxon>
        <taxon>Euteleostomi</taxon>
        <taxon>Lepidosauria</taxon>
        <taxon>Squamata</taxon>
        <taxon>Bifurcata</taxon>
        <taxon>Unidentata</taxon>
        <taxon>Episquamata</taxon>
        <taxon>Toxicofera</taxon>
        <taxon>Iguania</taxon>
        <taxon>Dactyloidae</taxon>
        <taxon>Anolis</taxon>
    </lineage>
</organism>
<feature type="domain" description="G-protein coupled receptors family 1 profile" evidence="11">
    <location>
        <begin position="21"/>
        <end position="278"/>
    </location>
</feature>
<feature type="transmembrane region" description="Helical" evidence="10">
    <location>
        <begin position="261"/>
        <end position="280"/>
    </location>
</feature>
<evidence type="ECO:0000256" key="5">
    <source>
        <dbReference type="ARBA" id="ARBA00023040"/>
    </source>
</evidence>
<keyword evidence="13" id="KW-1185">Reference proteome</keyword>
<keyword evidence="7 9" id="KW-0675">Receptor</keyword>
<dbReference type="PROSITE" id="PS50262">
    <property type="entry name" value="G_PROTEIN_RECEP_F1_2"/>
    <property type="match status" value="1"/>
</dbReference>
<keyword evidence="2" id="KW-1003">Cell membrane</keyword>
<gene>
    <name evidence="12" type="primary">GPR119</name>
</gene>
<dbReference type="PANTHER" id="PTHR22750">
    <property type="entry name" value="G-PROTEIN COUPLED RECEPTOR"/>
    <property type="match status" value="1"/>
</dbReference>
<reference evidence="12" key="2">
    <citation type="submission" date="2025-08" db="UniProtKB">
        <authorList>
            <consortium name="Ensembl"/>
        </authorList>
    </citation>
    <scope>IDENTIFICATION</scope>
</reference>
<dbReference type="Bgee" id="ENSACAG00000008748">
    <property type="expression patterns" value="Expressed in skeletal muscle tissue and 2 other cell types or tissues"/>
</dbReference>
<protein>
    <submittedName>
        <fullName evidence="12">G protein-coupled receptor 119</fullName>
    </submittedName>
</protein>
<dbReference type="AlphaFoldDB" id="H9GE98"/>
<dbReference type="HOGENOM" id="CLU_009579_11_5_1"/>
<feature type="transmembrane region" description="Helical" evidence="10">
    <location>
        <begin position="113"/>
        <end position="143"/>
    </location>
</feature>
<evidence type="ECO:0000256" key="9">
    <source>
        <dbReference type="RuleBase" id="RU000688"/>
    </source>
</evidence>
<comment type="subcellular location">
    <subcellularLocation>
        <location evidence="1">Cell membrane</location>
        <topology evidence="1">Multi-pass membrane protein</topology>
    </subcellularLocation>
</comment>
<evidence type="ECO:0000256" key="10">
    <source>
        <dbReference type="SAM" id="Phobius"/>
    </source>
</evidence>
<dbReference type="STRING" id="28377.ENSACAP00000008548"/>
<feature type="transmembrane region" description="Helical" evidence="10">
    <location>
        <begin position="163"/>
        <end position="184"/>
    </location>
</feature>
<evidence type="ECO:0000256" key="6">
    <source>
        <dbReference type="ARBA" id="ARBA00023136"/>
    </source>
</evidence>
<comment type="similarity">
    <text evidence="9">Belongs to the G-protein coupled receptor 1 family.</text>
</comment>
<dbReference type="InterPro" id="IPR000276">
    <property type="entry name" value="GPCR_Rhodpsn"/>
</dbReference>
<feature type="transmembrane region" description="Helical" evidence="10">
    <location>
        <begin position="39"/>
        <end position="59"/>
    </location>
</feature>
<dbReference type="OMA" id="IFQQTTY"/>
<feature type="transmembrane region" description="Helical" evidence="10">
    <location>
        <begin position="6"/>
        <end position="32"/>
    </location>
</feature>
<evidence type="ECO:0000256" key="4">
    <source>
        <dbReference type="ARBA" id="ARBA00022989"/>
    </source>
</evidence>
<dbReference type="SUPFAM" id="SSF81321">
    <property type="entry name" value="Family A G protein-coupled receptor-like"/>
    <property type="match status" value="1"/>
</dbReference>
<reference evidence="12" key="3">
    <citation type="submission" date="2025-09" db="UniProtKB">
        <authorList>
            <consortium name="Ensembl"/>
        </authorList>
    </citation>
    <scope>IDENTIFICATION</scope>
</reference>
<keyword evidence="5 9" id="KW-0297">G-protein coupled receptor</keyword>
<dbReference type="GO" id="GO:0007189">
    <property type="term" value="P:adenylate cyclase-activating G protein-coupled receptor signaling pathway"/>
    <property type="evidence" value="ECO:0000318"/>
    <property type="project" value="GO_Central"/>
</dbReference>
<proteinExistence type="inferred from homology"/>
<dbReference type="Gene3D" id="1.20.1070.10">
    <property type="entry name" value="Rhodopsin 7-helix transmembrane proteins"/>
    <property type="match status" value="1"/>
</dbReference>
<evidence type="ECO:0000256" key="8">
    <source>
        <dbReference type="ARBA" id="ARBA00023224"/>
    </source>
</evidence>
<keyword evidence="4 10" id="KW-1133">Transmembrane helix</keyword>
<feature type="transmembrane region" description="Helical" evidence="10">
    <location>
        <begin position="226"/>
        <end position="249"/>
    </location>
</feature>
<keyword evidence="6 10" id="KW-0472">Membrane</keyword>
<dbReference type="Proteomes" id="UP000001646">
    <property type="component" value="Unplaced"/>
</dbReference>
<feature type="transmembrane region" description="Helical" evidence="10">
    <location>
        <begin position="79"/>
        <end position="101"/>
    </location>
</feature>
<dbReference type="InterPro" id="IPR017452">
    <property type="entry name" value="GPCR_Rhodpsn_7TM"/>
</dbReference>
<keyword evidence="3 9" id="KW-0812">Transmembrane</keyword>
<dbReference type="eggNOG" id="KOG3656">
    <property type="taxonomic scope" value="Eukaryota"/>
</dbReference>
<evidence type="ECO:0000256" key="3">
    <source>
        <dbReference type="ARBA" id="ARBA00022692"/>
    </source>
</evidence>
<dbReference type="GO" id="GO:0005737">
    <property type="term" value="C:cytoplasm"/>
    <property type="evidence" value="ECO:0000318"/>
    <property type="project" value="GO_Central"/>
</dbReference>
<dbReference type="Ensembl" id="ENSACAT00000008731.2">
    <property type="protein sequence ID" value="ENSACAP00000008548.2"/>
    <property type="gene ID" value="ENSACAG00000008748.2"/>
</dbReference>
<evidence type="ECO:0000256" key="2">
    <source>
        <dbReference type="ARBA" id="ARBA00022475"/>
    </source>
</evidence>
<dbReference type="InParanoid" id="H9GE98"/>
<evidence type="ECO:0000256" key="7">
    <source>
        <dbReference type="ARBA" id="ARBA00023170"/>
    </source>
</evidence>
<evidence type="ECO:0000313" key="13">
    <source>
        <dbReference type="Proteomes" id="UP000001646"/>
    </source>
</evidence>